<evidence type="ECO:0000313" key="13">
    <source>
        <dbReference type="EMBL" id="MBA8827539.1"/>
    </source>
</evidence>
<feature type="domain" description="ACT" evidence="12">
    <location>
        <begin position="196"/>
        <end position="273"/>
    </location>
</feature>
<dbReference type="PROSITE" id="PS51171">
    <property type="entry name" value="PREPHENATE_DEHYDR_3"/>
    <property type="match status" value="1"/>
</dbReference>
<reference evidence="13 14" key="1">
    <citation type="submission" date="2020-07" db="EMBL/GenBank/DDBJ databases">
        <title>Sequencing the genomes of 1000 actinobacteria strains.</title>
        <authorList>
            <person name="Klenk H.-P."/>
        </authorList>
    </citation>
    <scope>NUCLEOTIDE SEQUENCE [LARGE SCALE GENOMIC DNA]</scope>
    <source>
        <strain evidence="13 14">DSM 45975</strain>
    </source>
</reference>
<dbReference type="SUPFAM" id="SSF53850">
    <property type="entry name" value="Periplasmic binding protein-like II"/>
    <property type="match status" value="1"/>
</dbReference>
<dbReference type="Proteomes" id="UP000569329">
    <property type="component" value="Unassembled WGS sequence"/>
</dbReference>
<comment type="catalytic activity">
    <reaction evidence="8 10">
        <text>prephenate + H(+) = 3-phenylpyruvate + CO2 + H2O</text>
        <dbReference type="Rhea" id="RHEA:21648"/>
        <dbReference type="ChEBI" id="CHEBI:15377"/>
        <dbReference type="ChEBI" id="CHEBI:15378"/>
        <dbReference type="ChEBI" id="CHEBI:16526"/>
        <dbReference type="ChEBI" id="CHEBI:18005"/>
        <dbReference type="ChEBI" id="CHEBI:29934"/>
        <dbReference type="EC" id="4.2.1.51"/>
    </reaction>
</comment>
<dbReference type="AlphaFoldDB" id="A0A839E3U6"/>
<evidence type="ECO:0000256" key="7">
    <source>
        <dbReference type="ARBA" id="ARBA00023239"/>
    </source>
</evidence>
<dbReference type="UniPathway" id="UPA00121">
    <property type="reaction ID" value="UER00345"/>
</dbReference>
<keyword evidence="7 10" id="KW-0456">Lyase</keyword>
<evidence type="ECO:0000259" key="11">
    <source>
        <dbReference type="PROSITE" id="PS51171"/>
    </source>
</evidence>
<dbReference type="SUPFAM" id="SSF55021">
    <property type="entry name" value="ACT-like"/>
    <property type="match status" value="1"/>
</dbReference>
<dbReference type="InterPro" id="IPR008242">
    <property type="entry name" value="Chor_mutase/pphenate_deHydtase"/>
</dbReference>
<evidence type="ECO:0000256" key="6">
    <source>
        <dbReference type="ARBA" id="ARBA00023222"/>
    </source>
</evidence>
<evidence type="ECO:0000256" key="3">
    <source>
        <dbReference type="ARBA" id="ARBA00021872"/>
    </source>
</evidence>
<evidence type="ECO:0000256" key="2">
    <source>
        <dbReference type="ARBA" id="ARBA00013147"/>
    </source>
</evidence>
<feature type="site" description="Essential for prephenate dehydratase activity" evidence="9">
    <location>
        <position position="175"/>
    </location>
</feature>
<name>A0A839E3U6_9PSEU</name>
<dbReference type="CDD" id="cd04905">
    <property type="entry name" value="ACT_CM-PDT"/>
    <property type="match status" value="1"/>
</dbReference>
<dbReference type="GO" id="GO:0004664">
    <property type="term" value="F:prephenate dehydratase activity"/>
    <property type="evidence" value="ECO:0007669"/>
    <property type="project" value="UniProtKB-UniRule"/>
</dbReference>
<dbReference type="EMBL" id="JACGWZ010000008">
    <property type="protein sequence ID" value="MBA8827539.1"/>
    <property type="molecule type" value="Genomic_DNA"/>
</dbReference>
<keyword evidence="4 10" id="KW-0028">Amino-acid biosynthesis</keyword>
<accession>A0A839E3U6</accession>
<evidence type="ECO:0000256" key="1">
    <source>
        <dbReference type="ARBA" id="ARBA00004741"/>
    </source>
</evidence>
<evidence type="ECO:0000256" key="5">
    <source>
        <dbReference type="ARBA" id="ARBA00023141"/>
    </source>
</evidence>
<evidence type="ECO:0000256" key="10">
    <source>
        <dbReference type="RuleBase" id="RU361254"/>
    </source>
</evidence>
<proteinExistence type="predicted"/>
<feature type="domain" description="Prephenate dehydratase" evidence="11">
    <location>
        <begin position="3"/>
        <end position="182"/>
    </location>
</feature>
<evidence type="ECO:0000256" key="8">
    <source>
        <dbReference type="ARBA" id="ARBA00047848"/>
    </source>
</evidence>
<dbReference type="InterPro" id="IPR002912">
    <property type="entry name" value="ACT_dom"/>
</dbReference>
<evidence type="ECO:0000256" key="4">
    <source>
        <dbReference type="ARBA" id="ARBA00022605"/>
    </source>
</evidence>
<evidence type="ECO:0000313" key="14">
    <source>
        <dbReference type="Proteomes" id="UP000569329"/>
    </source>
</evidence>
<keyword evidence="14" id="KW-1185">Reference proteome</keyword>
<dbReference type="FunFam" id="3.40.190.10:FF:000064">
    <property type="entry name" value="Prephenate dehydratase"/>
    <property type="match status" value="1"/>
</dbReference>
<dbReference type="Gene3D" id="3.40.190.10">
    <property type="entry name" value="Periplasmic binding protein-like II"/>
    <property type="match status" value="2"/>
</dbReference>
<evidence type="ECO:0000256" key="9">
    <source>
        <dbReference type="PIRSR" id="PIRSR001500-2"/>
    </source>
</evidence>
<dbReference type="PANTHER" id="PTHR21022:SF19">
    <property type="entry name" value="PREPHENATE DEHYDRATASE-RELATED"/>
    <property type="match status" value="1"/>
</dbReference>
<organism evidence="13 14">
    <name type="scientific">Halosaccharopolyspora lacisalsi</name>
    <dbReference type="NCBI Taxonomy" id="1000566"/>
    <lineage>
        <taxon>Bacteria</taxon>
        <taxon>Bacillati</taxon>
        <taxon>Actinomycetota</taxon>
        <taxon>Actinomycetes</taxon>
        <taxon>Pseudonocardiales</taxon>
        <taxon>Pseudonocardiaceae</taxon>
        <taxon>Halosaccharopolyspora</taxon>
    </lineage>
</organism>
<sequence length="307" mass="32663">MPRIAYLGPPGTFTDQATRALTADFDAELVPLETVSQALDAVREETVMAAGVPVENSVEGSVSATLDALTSGEPLIAVGETVLPIRFDVLVRRGTGLDEISTVSSHPHAIAQVRDWLADNIPGAKVLVDSSTAAAVAAVDAGEVDAAVAAPVAVEHHGDLEVLAESIADVTDAVTRFLFVRRPGTLPDPTGADRTSISVVAHDEVGALTELLTELSLRGINLSRIESRPTKDRLGKYRFFLDIDGHVSDARVGDALTGLRRRCGEVRFLGSYPKADRSPVVIRPMASEQAFQASQEWLEQIRAGRIA</sequence>
<comment type="pathway">
    <text evidence="1 10">Amino-acid biosynthesis; L-phenylalanine biosynthesis; phenylpyruvate from prephenate: step 1/1.</text>
</comment>
<dbReference type="PROSITE" id="PS00858">
    <property type="entry name" value="PREPHENATE_DEHYDR_2"/>
    <property type="match status" value="1"/>
</dbReference>
<dbReference type="Gene3D" id="3.30.70.260">
    <property type="match status" value="1"/>
</dbReference>
<comment type="caution">
    <text evidence="13">The sequence shown here is derived from an EMBL/GenBank/DDBJ whole genome shotgun (WGS) entry which is preliminary data.</text>
</comment>
<keyword evidence="5 10" id="KW-0057">Aromatic amino acid biosynthesis</keyword>
<dbReference type="PIRSF" id="PIRSF001500">
    <property type="entry name" value="Chor_mut_pdt_Ppr"/>
    <property type="match status" value="1"/>
</dbReference>
<evidence type="ECO:0000259" key="12">
    <source>
        <dbReference type="PROSITE" id="PS51671"/>
    </source>
</evidence>
<dbReference type="NCBIfam" id="NF008865">
    <property type="entry name" value="PRK11898.1"/>
    <property type="match status" value="1"/>
</dbReference>
<dbReference type="Pfam" id="PF00800">
    <property type="entry name" value="PDT"/>
    <property type="match status" value="1"/>
</dbReference>
<dbReference type="PROSITE" id="PS51671">
    <property type="entry name" value="ACT"/>
    <property type="match status" value="1"/>
</dbReference>
<dbReference type="FunFam" id="3.30.70.260:FF:000012">
    <property type="entry name" value="Prephenate dehydratase"/>
    <property type="match status" value="1"/>
</dbReference>
<gene>
    <name evidence="10" type="primary">pheA</name>
    <name evidence="13" type="ORF">FHX42_004935</name>
</gene>
<dbReference type="Pfam" id="PF01842">
    <property type="entry name" value="ACT"/>
    <property type="match status" value="1"/>
</dbReference>
<dbReference type="EC" id="4.2.1.51" evidence="2 10"/>
<dbReference type="GO" id="GO:0009094">
    <property type="term" value="P:L-phenylalanine biosynthetic process"/>
    <property type="evidence" value="ECO:0007669"/>
    <property type="project" value="UniProtKB-UniPathway"/>
</dbReference>
<protein>
    <recommendedName>
        <fullName evidence="3 10">Prephenate dehydratase</fullName>
        <shortName evidence="10">PDT</shortName>
        <ecNumber evidence="2 10">4.2.1.51</ecNumber>
    </recommendedName>
</protein>
<dbReference type="InterPro" id="IPR001086">
    <property type="entry name" value="Preph_deHydtase"/>
</dbReference>
<dbReference type="RefSeq" id="WP_182546704.1">
    <property type="nucleotide sequence ID" value="NZ_JACGWZ010000008.1"/>
</dbReference>
<dbReference type="InterPro" id="IPR018528">
    <property type="entry name" value="Preph_deHydtase_CS"/>
</dbReference>
<dbReference type="InterPro" id="IPR045865">
    <property type="entry name" value="ACT-like_dom_sf"/>
</dbReference>
<keyword evidence="6 10" id="KW-0584">Phenylalanine biosynthesis</keyword>
<dbReference type="CDD" id="cd13632">
    <property type="entry name" value="PBP2_Aa-PDT_like"/>
    <property type="match status" value="1"/>
</dbReference>
<dbReference type="GO" id="GO:0005737">
    <property type="term" value="C:cytoplasm"/>
    <property type="evidence" value="ECO:0007669"/>
    <property type="project" value="TreeGrafter"/>
</dbReference>
<dbReference type="PANTHER" id="PTHR21022">
    <property type="entry name" value="PREPHENATE DEHYDRATASE P PROTEIN"/>
    <property type="match status" value="1"/>
</dbReference>